<keyword evidence="3" id="KW-1185">Reference proteome</keyword>
<name>A0A166GL82_9AGAM</name>
<accession>A0A166GL82</accession>
<evidence type="ECO:0000313" key="2">
    <source>
        <dbReference type="EMBL" id="KZP17946.1"/>
    </source>
</evidence>
<dbReference type="STRING" id="436010.A0A166GL82"/>
<gene>
    <name evidence="2" type="ORF">FIBSPDRAFT_829851</name>
</gene>
<proteinExistence type="predicted"/>
<organism evidence="2 3">
    <name type="scientific">Athelia psychrophila</name>
    <dbReference type="NCBI Taxonomy" id="1759441"/>
    <lineage>
        <taxon>Eukaryota</taxon>
        <taxon>Fungi</taxon>
        <taxon>Dikarya</taxon>
        <taxon>Basidiomycota</taxon>
        <taxon>Agaricomycotina</taxon>
        <taxon>Agaricomycetes</taxon>
        <taxon>Agaricomycetidae</taxon>
        <taxon>Atheliales</taxon>
        <taxon>Atheliaceae</taxon>
        <taxon>Athelia</taxon>
    </lineage>
</organism>
<feature type="region of interest" description="Disordered" evidence="1">
    <location>
        <begin position="115"/>
        <end position="178"/>
    </location>
</feature>
<reference evidence="2 3" key="1">
    <citation type="journal article" date="2016" name="Mol. Biol. Evol.">
        <title>Comparative Genomics of Early-Diverging Mushroom-Forming Fungi Provides Insights into the Origins of Lignocellulose Decay Capabilities.</title>
        <authorList>
            <person name="Nagy L.G."/>
            <person name="Riley R."/>
            <person name="Tritt A."/>
            <person name="Adam C."/>
            <person name="Daum C."/>
            <person name="Floudas D."/>
            <person name="Sun H."/>
            <person name="Yadav J.S."/>
            <person name="Pangilinan J."/>
            <person name="Larsson K.H."/>
            <person name="Matsuura K."/>
            <person name="Barry K."/>
            <person name="Labutti K."/>
            <person name="Kuo R."/>
            <person name="Ohm R.A."/>
            <person name="Bhattacharya S.S."/>
            <person name="Shirouzu T."/>
            <person name="Yoshinaga Y."/>
            <person name="Martin F.M."/>
            <person name="Grigoriev I.V."/>
            <person name="Hibbett D.S."/>
        </authorList>
    </citation>
    <scope>NUCLEOTIDE SEQUENCE [LARGE SCALE GENOMIC DNA]</scope>
    <source>
        <strain evidence="2 3">CBS 109695</strain>
    </source>
</reference>
<feature type="compositionally biased region" description="Acidic residues" evidence="1">
    <location>
        <begin position="150"/>
        <end position="165"/>
    </location>
</feature>
<sequence>MSDIPSPFLRLCQDTYTLAKGAHSSDGRRRLRLRVVELFWQMDKQQKQLLTVPEIGTPPDFWENAVFSTDADPWDAESRDRHELGIVVRTDYADEDAWGRFCARLRDAELEFATAPEFEVGGDSMAEDGPGPGTDQPTAQPHGAETATRDDEEEEESSDDEDEDAPAPIFHILNPATPSPRAALTGISNLAALRLLNDVDVRSAPKPPAGTKPVASANQLVDRDGWQEVYAGKQLWIYDTTSNTDGCVRVVSQSGEMYGTAAGDSWRARASHICELQVNMYTGAMKIDFGGLDRWDYSERLRNLHDATVPIS</sequence>
<dbReference type="AlphaFoldDB" id="A0A166GL82"/>
<dbReference type="Proteomes" id="UP000076532">
    <property type="component" value="Unassembled WGS sequence"/>
</dbReference>
<dbReference type="OrthoDB" id="204784at2759"/>
<dbReference type="EMBL" id="KV417577">
    <property type="protein sequence ID" value="KZP17946.1"/>
    <property type="molecule type" value="Genomic_DNA"/>
</dbReference>
<evidence type="ECO:0000256" key="1">
    <source>
        <dbReference type="SAM" id="MobiDB-lite"/>
    </source>
</evidence>
<evidence type="ECO:0000313" key="3">
    <source>
        <dbReference type="Proteomes" id="UP000076532"/>
    </source>
</evidence>
<protein>
    <submittedName>
        <fullName evidence="2">Uncharacterized protein</fullName>
    </submittedName>
</protein>